<dbReference type="SUPFAM" id="SSF53098">
    <property type="entry name" value="Ribonuclease H-like"/>
    <property type="match status" value="2"/>
</dbReference>
<dbReference type="Proteomes" id="UP000008631">
    <property type="component" value="Chromosome"/>
</dbReference>
<dbReference type="OrthoDB" id="5498373at2"/>
<organism evidence="2 3">
    <name type="scientific">Isosphaera pallida (strain ATCC 43644 / DSM 9630 / IS1B)</name>
    <dbReference type="NCBI Taxonomy" id="575540"/>
    <lineage>
        <taxon>Bacteria</taxon>
        <taxon>Pseudomonadati</taxon>
        <taxon>Planctomycetota</taxon>
        <taxon>Planctomycetia</taxon>
        <taxon>Isosphaerales</taxon>
        <taxon>Isosphaeraceae</taxon>
        <taxon>Isosphaera</taxon>
    </lineage>
</organism>
<sequence length="407" mass="45169">MNPTTPRPNANSAPPGRSRPEWDAQPFVRYVGIDEAGYGPNLGPLTMAAAIFDFAADYAHAQGWDGRSTPPPFNLWSASAGRVTRAGGPEHALWIDDSKSLYSTRRGRDRLDAALLTLLTDSAAWSQPSLVLEDQLAAVGLTDLVLNELDLWNWHVPETSTTTPAPPSALSSARSPLTNPFWKAQRNGVSPLDHPGRWQVRPPRAALLGPRRFEAWLHAPLESPREHAASFSSSHRLKRDTLPPQTKADVHCRLFMNLLTQVWNDSPADLTIAQCDLHGGRRYYLKPLTDAFGAFCRVEVIEESPDARSYRLTATDALGLASKSPRRLVISFRAKADRDDAAVALASVVAKSLREGWMDRFNAFWIAHLPTLRPTAGYPLDARRFRDQIAPLAERLGLEPAVWWRSR</sequence>
<dbReference type="InParanoid" id="E8QWQ4"/>
<dbReference type="Gene3D" id="3.30.420.10">
    <property type="entry name" value="Ribonuclease H-like superfamily/Ribonuclease H"/>
    <property type="match status" value="2"/>
</dbReference>
<dbReference type="GO" id="GO:0003676">
    <property type="term" value="F:nucleic acid binding"/>
    <property type="evidence" value="ECO:0007669"/>
    <property type="project" value="InterPro"/>
</dbReference>
<dbReference type="STRING" id="575540.Isop_2377"/>
<evidence type="ECO:0000313" key="2">
    <source>
        <dbReference type="EMBL" id="ADV62954.1"/>
    </source>
</evidence>
<dbReference type="EMBL" id="CP002353">
    <property type="protein sequence ID" value="ADV62954.1"/>
    <property type="molecule type" value="Genomic_DNA"/>
</dbReference>
<accession>E8QWQ4</accession>
<keyword evidence="3" id="KW-1185">Reference proteome</keyword>
<protein>
    <submittedName>
        <fullName evidence="2">Uncharacterized protein</fullName>
    </submittedName>
</protein>
<name>E8QWQ4_ISOPI</name>
<proteinExistence type="predicted"/>
<reference evidence="2 3" key="2">
    <citation type="journal article" date="2011" name="Stand. Genomic Sci.">
        <title>Complete genome sequence of Isosphaera pallida type strain (IS1B).</title>
        <authorList>
            <consortium name="US DOE Joint Genome Institute (JGI-PGF)"/>
            <person name="Goker M."/>
            <person name="Cleland D."/>
            <person name="Saunders E."/>
            <person name="Lapidus A."/>
            <person name="Nolan M."/>
            <person name="Lucas S."/>
            <person name="Hammon N."/>
            <person name="Deshpande S."/>
            <person name="Cheng J.F."/>
            <person name="Tapia R."/>
            <person name="Han C."/>
            <person name="Goodwin L."/>
            <person name="Pitluck S."/>
            <person name="Liolios K."/>
            <person name="Pagani I."/>
            <person name="Ivanova N."/>
            <person name="Mavromatis K."/>
            <person name="Pati A."/>
            <person name="Chen A."/>
            <person name="Palaniappan K."/>
            <person name="Land M."/>
            <person name="Hauser L."/>
            <person name="Chang Y.J."/>
            <person name="Jeffries C.D."/>
            <person name="Detter J.C."/>
            <person name="Beck B."/>
            <person name="Woyke T."/>
            <person name="Bristow J."/>
            <person name="Eisen J.A."/>
            <person name="Markowitz V."/>
            <person name="Hugenholtz P."/>
            <person name="Kyrpides N.C."/>
            <person name="Klenk H.P."/>
        </authorList>
    </citation>
    <scope>NUCLEOTIDE SEQUENCE [LARGE SCALE GENOMIC DNA]</scope>
    <source>
        <strain evidence="3">ATCC 43644 / DSM 9630 / IS1B</strain>
    </source>
</reference>
<dbReference type="HOGENOM" id="CLU_056340_0_0_0"/>
<evidence type="ECO:0000313" key="3">
    <source>
        <dbReference type="Proteomes" id="UP000008631"/>
    </source>
</evidence>
<gene>
    <name evidence="2" type="ordered locus">Isop_2377</name>
</gene>
<reference key="1">
    <citation type="submission" date="2010-11" db="EMBL/GenBank/DDBJ databases">
        <title>The complete sequence of chromosome of Isophaera pallida ATCC 43644.</title>
        <authorList>
            <consortium name="US DOE Joint Genome Institute (JGI-PGF)"/>
            <person name="Lucas S."/>
            <person name="Copeland A."/>
            <person name="Lapidus A."/>
            <person name="Bruce D."/>
            <person name="Goodwin L."/>
            <person name="Pitluck S."/>
            <person name="Kyrpides N."/>
            <person name="Mavromatis K."/>
            <person name="Pagani I."/>
            <person name="Ivanova N."/>
            <person name="Saunders E."/>
            <person name="Brettin T."/>
            <person name="Detter J.C."/>
            <person name="Han C."/>
            <person name="Tapia R."/>
            <person name="Land M."/>
            <person name="Hauser L."/>
            <person name="Markowitz V."/>
            <person name="Cheng J.-F."/>
            <person name="Hugenholtz P."/>
            <person name="Woyke T."/>
            <person name="Wu D."/>
            <person name="Eisen J.A."/>
        </authorList>
    </citation>
    <scope>NUCLEOTIDE SEQUENCE</scope>
    <source>
        <strain>ATCC 43644</strain>
    </source>
</reference>
<evidence type="ECO:0000256" key="1">
    <source>
        <dbReference type="SAM" id="MobiDB-lite"/>
    </source>
</evidence>
<dbReference type="AlphaFoldDB" id="E8QWQ4"/>
<feature type="region of interest" description="Disordered" evidence="1">
    <location>
        <begin position="1"/>
        <end position="21"/>
    </location>
</feature>
<feature type="compositionally biased region" description="Polar residues" evidence="1">
    <location>
        <begin position="1"/>
        <end position="12"/>
    </location>
</feature>
<dbReference type="RefSeq" id="WP_013565242.1">
    <property type="nucleotide sequence ID" value="NC_014962.1"/>
</dbReference>
<dbReference type="eggNOG" id="COG0164">
    <property type="taxonomic scope" value="Bacteria"/>
</dbReference>
<dbReference type="KEGG" id="ipa:Isop_2377"/>
<dbReference type="InterPro" id="IPR036397">
    <property type="entry name" value="RNaseH_sf"/>
</dbReference>
<dbReference type="InterPro" id="IPR012337">
    <property type="entry name" value="RNaseH-like_sf"/>
</dbReference>